<sequence>MSITPLYLLGYLGSPCLEQESSKARSEPVTPRPRLCGPLEVLCFSSSNVQTDSFVNDVSRLSCFFSKLKSLSLFLDWHLAREVERSLPQLPALKELSIEVCLAGKESMCGLTTFFRAFPNLEKFVIKTLYPRKIVTHRDSDDVVNYPLQHLRVVEMSQYRGRSIEFELVKYFLKKMLFPLRRLLLIHVLK</sequence>
<evidence type="ECO:0000313" key="3">
    <source>
        <dbReference type="Proteomes" id="UP001161247"/>
    </source>
</evidence>
<feature type="domain" description="FBD" evidence="1">
    <location>
        <begin position="147"/>
        <end position="174"/>
    </location>
</feature>
<reference evidence="2" key="1">
    <citation type="submission" date="2023-03" db="EMBL/GenBank/DDBJ databases">
        <authorList>
            <person name="Julca I."/>
        </authorList>
    </citation>
    <scope>NUCLEOTIDE SEQUENCE</scope>
</reference>
<dbReference type="SUPFAM" id="SSF52047">
    <property type="entry name" value="RNI-like"/>
    <property type="match status" value="1"/>
</dbReference>
<evidence type="ECO:0000313" key="2">
    <source>
        <dbReference type="EMBL" id="CAI9088481.1"/>
    </source>
</evidence>
<dbReference type="Proteomes" id="UP001161247">
    <property type="component" value="Chromosome 1"/>
</dbReference>
<evidence type="ECO:0000259" key="1">
    <source>
        <dbReference type="Pfam" id="PF08387"/>
    </source>
</evidence>
<dbReference type="Gene3D" id="3.80.10.10">
    <property type="entry name" value="Ribonuclease Inhibitor"/>
    <property type="match status" value="1"/>
</dbReference>
<gene>
    <name evidence="2" type="ORF">OLC1_LOCUS1053</name>
</gene>
<dbReference type="AlphaFoldDB" id="A0AAV1BYQ7"/>
<keyword evidence="3" id="KW-1185">Reference proteome</keyword>
<protein>
    <submittedName>
        <fullName evidence="2">OLC1v1022817C1</fullName>
    </submittedName>
</protein>
<proteinExistence type="predicted"/>
<dbReference type="EMBL" id="OX459118">
    <property type="protein sequence ID" value="CAI9088481.1"/>
    <property type="molecule type" value="Genomic_DNA"/>
</dbReference>
<name>A0AAV1BYQ7_OLDCO</name>
<dbReference type="Pfam" id="PF08387">
    <property type="entry name" value="FBD"/>
    <property type="match status" value="1"/>
</dbReference>
<accession>A0AAV1BYQ7</accession>
<dbReference type="InterPro" id="IPR006566">
    <property type="entry name" value="FBD"/>
</dbReference>
<dbReference type="InterPro" id="IPR032675">
    <property type="entry name" value="LRR_dom_sf"/>
</dbReference>
<organism evidence="2 3">
    <name type="scientific">Oldenlandia corymbosa var. corymbosa</name>
    <dbReference type="NCBI Taxonomy" id="529605"/>
    <lineage>
        <taxon>Eukaryota</taxon>
        <taxon>Viridiplantae</taxon>
        <taxon>Streptophyta</taxon>
        <taxon>Embryophyta</taxon>
        <taxon>Tracheophyta</taxon>
        <taxon>Spermatophyta</taxon>
        <taxon>Magnoliopsida</taxon>
        <taxon>eudicotyledons</taxon>
        <taxon>Gunneridae</taxon>
        <taxon>Pentapetalae</taxon>
        <taxon>asterids</taxon>
        <taxon>lamiids</taxon>
        <taxon>Gentianales</taxon>
        <taxon>Rubiaceae</taxon>
        <taxon>Rubioideae</taxon>
        <taxon>Spermacoceae</taxon>
        <taxon>Hedyotis-Oldenlandia complex</taxon>
        <taxon>Oldenlandia</taxon>
    </lineage>
</organism>